<reference evidence="18" key="2">
    <citation type="submission" date="2021-04" db="EMBL/GenBank/DDBJ databases">
        <authorList>
            <person name="Gilroy R."/>
        </authorList>
    </citation>
    <scope>NUCLEOTIDE SEQUENCE</scope>
    <source>
        <strain evidence="18">1282</strain>
    </source>
</reference>
<dbReference type="AlphaFoldDB" id="A0A9D1YCX5"/>
<dbReference type="Pfam" id="PF02673">
    <property type="entry name" value="BacA"/>
    <property type="match status" value="1"/>
</dbReference>
<evidence type="ECO:0000256" key="12">
    <source>
        <dbReference type="ARBA" id="ARBA00023251"/>
    </source>
</evidence>
<feature type="transmembrane region" description="Helical" evidence="17">
    <location>
        <begin position="282"/>
        <end position="303"/>
    </location>
</feature>
<evidence type="ECO:0000256" key="10">
    <source>
        <dbReference type="ARBA" id="ARBA00022989"/>
    </source>
</evidence>
<keyword evidence="11 17" id="KW-0472">Membrane</keyword>
<evidence type="ECO:0000256" key="13">
    <source>
        <dbReference type="ARBA" id="ARBA00023316"/>
    </source>
</evidence>
<organism evidence="18 19">
    <name type="scientific">Candidatus Acutalibacter pullistercoris</name>
    <dbReference type="NCBI Taxonomy" id="2838418"/>
    <lineage>
        <taxon>Bacteria</taxon>
        <taxon>Bacillati</taxon>
        <taxon>Bacillota</taxon>
        <taxon>Clostridia</taxon>
        <taxon>Eubacteriales</taxon>
        <taxon>Acutalibacteraceae</taxon>
        <taxon>Acutalibacter</taxon>
    </lineage>
</organism>
<dbReference type="InterPro" id="IPR003824">
    <property type="entry name" value="UppP"/>
</dbReference>
<evidence type="ECO:0000256" key="15">
    <source>
        <dbReference type="ARBA" id="ARBA00032932"/>
    </source>
</evidence>
<feature type="transmembrane region" description="Helical" evidence="17">
    <location>
        <begin position="249"/>
        <end position="270"/>
    </location>
</feature>
<dbReference type="GO" id="GO:0071555">
    <property type="term" value="P:cell wall organization"/>
    <property type="evidence" value="ECO:0007669"/>
    <property type="project" value="UniProtKB-KW"/>
</dbReference>
<keyword evidence="6 17" id="KW-0812">Transmembrane</keyword>
<feature type="transmembrane region" description="Helical" evidence="17">
    <location>
        <begin position="93"/>
        <end position="111"/>
    </location>
</feature>
<evidence type="ECO:0000256" key="1">
    <source>
        <dbReference type="ARBA" id="ARBA00004651"/>
    </source>
</evidence>
<keyword evidence="10 17" id="KW-1133">Transmembrane helix</keyword>
<name>A0A9D1YCX5_9FIRM</name>
<feature type="transmembrane region" description="Helical" evidence="17">
    <location>
        <begin position="217"/>
        <end position="237"/>
    </location>
</feature>
<evidence type="ECO:0000256" key="16">
    <source>
        <dbReference type="ARBA" id="ARBA00047594"/>
    </source>
</evidence>
<evidence type="ECO:0000256" key="6">
    <source>
        <dbReference type="ARBA" id="ARBA00022692"/>
    </source>
</evidence>
<feature type="transmembrane region" description="Helical" evidence="17">
    <location>
        <begin position="131"/>
        <end position="149"/>
    </location>
</feature>
<dbReference type="GO" id="GO:0050380">
    <property type="term" value="F:undecaprenyl-diphosphatase activity"/>
    <property type="evidence" value="ECO:0007669"/>
    <property type="project" value="UniProtKB-UniRule"/>
</dbReference>
<evidence type="ECO:0000256" key="5">
    <source>
        <dbReference type="ARBA" id="ARBA00022475"/>
    </source>
</evidence>
<dbReference type="GO" id="GO:0005886">
    <property type="term" value="C:plasma membrane"/>
    <property type="evidence" value="ECO:0007669"/>
    <property type="project" value="UniProtKB-SubCell"/>
</dbReference>
<dbReference type="GO" id="GO:0046677">
    <property type="term" value="P:response to antibiotic"/>
    <property type="evidence" value="ECO:0007669"/>
    <property type="project" value="UniProtKB-UniRule"/>
</dbReference>
<sequence>MSIFEAIIQGIIQGATEFLPVSSSGHLSISKHLFGIQLPGILFDIMLHLGTLVAVVFVYRKLIWRLLKEFGSLCVDVVHGKFKWKEMNHDRRLIFMLIIGLLPLFLLFAPIPGTGMLLKDFSELLGSDTSMLAEGLALLATSVLLFLGIRANNLTKQKKVKDRAGNLVPCQGRKKLHTVDAICIGLTQCVAAVFPGLSRSGSTLSMGLLRGINQQTALDYSFVLGIPSIAAAALVSLKDLGSDGAAIGAAPLIVGVITSAVVGFLAIKLLKWIVTTNKLEIFAFYTLIAGGLVTVLGIIEHILGKNLFTGLPL</sequence>
<dbReference type="PANTHER" id="PTHR30622">
    <property type="entry name" value="UNDECAPRENYL-DIPHOSPHATASE"/>
    <property type="match status" value="1"/>
</dbReference>
<keyword evidence="13 17" id="KW-0961">Cell wall biogenesis/degradation</keyword>
<keyword evidence="8 17" id="KW-0133">Cell shape</keyword>
<keyword evidence="5 17" id="KW-1003">Cell membrane</keyword>
<evidence type="ECO:0000256" key="3">
    <source>
        <dbReference type="ARBA" id="ARBA00012374"/>
    </source>
</evidence>
<keyword evidence="12 17" id="KW-0046">Antibiotic resistance</keyword>
<evidence type="ECO:0000256" key="7">
    <source>
        <dbReference type="ARBA" id="ARBA00022801"/>
    </source>
</evidence>
<reference evidence="18" key="1">
    <citation type="journal article" date="2021" name="PeerJ">
        <title>Extensive microbial diversity within the chicken gut microbiome revealed by metagenomics and culture.</title>
        <authorList>
            <person name="Gilroy R."/>
            <person name="Ravi A."/>
            <person name="Getino M."/>
            <person name="Pursley I."/>
            <person name="Horton D.L."/>
            <person name="Alikhan N.F."/>
            <person name="Baker D."/>
            <person name="Gharbi K."/>
            <person name="Hall N."/>
            <person name="Watson M."/>
            <person name="Adriaenssens E.M."/>
            <person name="Foster-Nyarko E."/>
            <person name="Jarju S."/>
            <person name="Secka A."/>
            <person name="Antonio M."/>
            <person name="Oren A."/>
            <person name="Chaudhuri R.R."/>
            <person name="La Ragione R."/>
            <person name="Hildebrand F."/>
            <person name="Pallen M.J."/>
        </authorList>
    </citation>
    <scope>NUCLEOTIDE SEQUENCE</scope>
    <source>
        <strain evidence="18">1282</strain>
    </source>
</reference>
<evidence type="ECO:0000256" key="8">
    <source>
        <dbReference type="ARBA" id="ARBA00022960"/>
    </source>
</evidence>
<dbReference type="EMBL" id="DXDU01000071">
    <property type="protein sequence ID" value="HIY26420.1"/>
    <property type="molecule type" value="Genomic_DNA"/>
</dbReference>
<evidence type="ECO:0000256" key="4">
    <source>
        <dbReference type="ARBA" id="ARBA00021581"/>
    </source>
</evidence>
<comment type="caution">
    <text evidence="18">The sequence shown here is derived from an EMBL/GenBank/DDBJ whole genome shotgun (WGS) entry which is preliminary data.</text>
</comment>
<comment type="function">
    <text evidence="17">Catalyzes the dephosphorylation of undecaprenyl diphosphate (UPP). Confers resistance to bacitracin.</text>
</comment>
<evidence type="ECO:0000313" key="18">
    <source>
        <dbReference type="EMBL" id="HIY26420.1"/>
    </source>
</evidence>
<accession>A0A9D1YCX5</accession>
<dbReference type="GO" id="GO:0009252">
    <property type="term" value="P:peptidoglycan biosynthetic process"/>
    <property type="evidence" value="ECO:0007669"/>
    <property type="project" value="UniProtKB-KW"/>
</dbReference>
<gene>
    <name evidence="17" type="primary">uppP</name>
    <name evidence="18" type="ORF">H9838_04500</name>
</gene>
<evidence type="ECO:0000256" key="11">
    <source>
        <dbReference type="ARBA" id="ARBA00023136"/>
    </source>
</evidence>
<feature type="transmembrane region" description="Helical" evidence="17">
    <location>
        <begin position="36"/>
        <end position="59"/>
    </location>
</feature>
<comment type="similarity">
    <text evidence="2 17">Belongs to the UppP family.</text>
</comment>
<evidence type="ECO:0000256" key="17">
    <source>
        <dbReference type="HAMAP-Rule" id="MF_01006"/>
    </source>
</evidence>
<comment type="catalytic activity">
    <reaction evidence="16 17">
        <text>di-trans,octa-cis-undecaprenyl diphosphate + H2O = di-trans,octa-cis-undecaprenyl phosphate + phosphate + H(+)</text>
        <dbReference type="Rhea" id="RHEA:28094"/>
        <dbReference type="ChEBI" id="CHEBI:15377"/>
        <dbReference type="ChEBI" id="CHEBI:15378"/>
        <dbReference type="ChEBI" id="CHEBI:43474"/>
        <dbReference type="ChEBI" id="CHEBI:58405"/>
        <dbReference type="ChEBI" id="CHEBI:60392"/>
        <dbReference type="EC" id="3.6.1.27"/>
    </reaction>
</comment>
<dbReference type="GO" id="GO:0008360">
    <property type="term" value="P:regulation of cell shape"/>
    <property type="evidence" value="ECO:0007669"/>
    <property type="project" value="UniProtKB-KW"/>
</dbReference>
<dbReference type="EC" id="3.6.1.27" evidence="3 17"/>
<comment type="miscellaneous">
    <text evidence="17">Bacitracin is thought to be involved in the inhibition of peptidoglycan synthesis by sequestering undecaprenyl diphosphate, thereby reducing the pool of lipid carrier available.</text>
</comment>
<keyword evidence="7 17" id="KW-0378">Hydrolase</keyword>
<comment type="subcellular location">
    <subcellularLocation>
        <location evidence="1 17">Cell membrane</location>
        <topology evidence="1 17">Multi-pass membrane protein</topology>
    </subcellularLocation>
</comment>
<evidence type="ECO:0000256" key="9">
    <source>
        <dbReference type="ARBA" id="ARBA00022984"/>
    </source>
</evidence>
<evidence type="ECO:0000256" key="14">
    <source>
        <dbReference type="ARBA" id="ARBA00032707"/>
    </source>
</evidence>
<evidence type="ECO:0000256" key="2">
    <source>
        <dbReference type="ARBA" id="ARBA00010621"/>
    </source>
</evidence>
<proteinExistence type="inferred from homology"/>
<dbReference type="HAMAP" id="MF_01006">
    <property type="entry name" value="Undec_diphosphatase"/>
    <property type="match status" value="1"/>
</dbReference>
<dbReference type="Proteomes" id="UP000823915">
    <property type="component" value="Unassembled WGS sequence"/>
</dbReference>
<dbReference type="PANTHER" id="PTHR30622:SF2">
    <property type="entry name" value="UNDECAPRENYL-DIPHOSPHATASE"/>
    <property type="match status" value="1"/>
</dbReference>
<protein>
    <recommendedName>
        <fullName evidence="4 17">Undecaprenyl-diphosphatase</fullName>
        <ecNumber evidence="3 17">3.6.1.27</ecNumber>
    </recommendedName>
    <alternativeName>
        <fullName evidence="15 17">Bacitracin resistance protein</fullName>
    </alternativeName>
    <alternativeName>
        <fullName evidence="14 17">Undecaprenyl pyrophosphate phosphatase</fullName>
    </alternativeName>
</protein>
<keyword evidence="9 17" id="KW-0573">Peptidoglycan synthesis</keyword>
<evidence type="ECO:0000313" key="19">
    <source>
        <dbReference type="Proteomes" id="UP000823915"/>
    </source>
</evidence>